<dbReference type="PROSITE" id="PS00211">
    <property type="entry name" value="ABC_TRANSPORTER_1"/>
    <property type="match status" value="1"/>
</dbReference>
<keyword evidence="2" id="KW-0547">Nucleotide-binding</keyword>
<proteinExistence type="predicted"/>
<reference evidence="5 6" key="1">
    <citation type="submission" date="2016-10" db="EMBL/GenBank/DDBJ databases">
        <authorList>
            <person name="Varghese N."/>
            <person name="Submissions S."/>
        </authorList>
    </citation>
    <scope>NUCLEOTIDE SEQUENCE [LARGE SCALE GENOMIC DNA]</scope>
    <source>
        <strain evidence="5 6">DSM 20586</strain>
    </source>
</reference>
<gene>
    <name evidence="5" type="ORF">SAMN04489746_0501</name>
</gene>
<dbReference type="Gene3D" id="3.40.50.300">
    <property type="entry name" value="P-loop containing nucleotide triphosphate hydrolases"/>
    <property type="match status" value="1"/>
</dbReference>
<dbReference type="GO" id="GO:0016887">
    <property type="term" value="F:ATP hydrolysis activity"/>
    <property type="evidence" value="ECO:0007669"/>
    <property type="project" value="InterPro"/>
</dbReference>
<dbReference type="InterPro" id="IPR003593">
    <property type="entry name" value="AAA+_ATPase"/>
</dbReference>
<keyword evidence="3" id="KW-0067">ATP-binding</keyword>
<dbReference type="PANTHER" id="PTHR42788">
    <property type="entry name" value="TAURINE IMPORT ATP-BINDING PROTEIN-RELATED"/>
    <property type="match status" value="1"/>
</dbReference>
<evidence type="ECO:0000313" key="6">
    <source>
        <dbReference type="Proteomes" id="UP000183687"/>
    </source>
</evidence>
<dbReference type="AlphaFoldDB" id="A0AB38A5J9"/>
<sequence>MSDAGTLIQDQMDGQPALEAKELTLSWEHTEVVHKVSLKLFVGELVCIIGRSGCGKTTLLHALAGLTQPTAGRVVVQGHDCTNQPGAVSYMLQKDLLIPSKRVIDNVSLPLVIAGKSPQEARQQVVDLFCKFGLEGCEDKWPSQLSGGMRQRAAFLRTYVMGNQVVLLDEPFSALDALTRVELRDWYRQVSRELQLASLIITHDVDEAISLADRVYVLHANEGEPSTISFELPIKRPSDEKFELSQQFLDYKAQLLAQL</sequence>
<dbReference type="Pfam" id="PF00005">
    <property type="entry name" value="ABC_tran"/>
    <property type="match status" value="1"/>
</dbReference>
<protein>
    <submittedName>
        <fullName evidence="5">ABC-type nitrate/sulfonate/bicarbonate transport system, ATPase component</fullName>
    </submittedName>
</protein>
<dbReference type="EMBL" id="FNSH01000001">
    <property type="protein sequence ID" value="SEB52438.1"/>
    <property type="molecule type" value="Genomic_DNA"/>
</dbReference>
<keyword evidence="1" id="KW-0813">Transport</keyword>
<dbReference type="SMART" id="SM00382">
    <property type="entry name" value="AAA"/>
    <property type="match status" value="1"/>
</dbReference>
<dbReference type="GO" id="GO:0005524">
    <property type="term" value="F:ATP binding"/>
    <property type="evidence" value="ECO:0007669"/>
    <property type="project" value="UniProtKB-KW"/>
</dbReference>
<dbReference type="RefSeq" id="WP_002563398.1">
    <property type="nucleotide sequence ID" value="NZ_CALJSN010000006.1"/>
</dbReference>
<accession>A0AB38A5J9</accession>
<dbReference type="InterPro" id="IPR050166">
    <property type="entry name" value="ABC_transporter_ATP-bind"/>
</dbReference>
<dbReference type="Proteomes" id="UP000183687">
    <property type="component" value="Unassembled WGS sequence"/>
</dbReference>
<dbReference type="InterPro" id="IPR003439">
    <property type="entry name" value="ABC_transporter-like_ATP-bd"/>
</dbReference>
<evidence type="ECO:0000313" key="5">
    <source>
        <dbReference type="EMBL" id="SEB52438.1"/>
    </source>
</evidence>
<dbReference type="InterPro" id="IPR027417">
    <property type="entry name" value="P-loop_NTPase"/>
</dbReference>
<dbReference type="InterPro" id="IPR017871">
    <property type="entry name" value="ABC_transporter-like_CS"/>
</dbReference>
<dbReference type="PANTHER" id="PTHR42788:SF2">
    <property type="entry name" value="ABC TRANSPORTER ATP-BINDING PROTEIN"/>
    <property type="match status" value="1"/>
</dbReference>
<comment type="caution">
    <text evidence="5">The sequence shown here is derived from an EMBL/GenBank/DDBJ whole genome shotgun (WGS) entry which is preliminary data.</text>
</comment>
<feature type="domain" description="ABC transporter" evidence="4">
    <location>
        <begin position="18"/>
        <end position="245"/>
    </location>
</feature>
<evidence type="ECO:0000256" key="2">
    <source>
        <dbReference type="ARBA" id="ARBA00022741"/>
    </source>
</evidence>
<name>A0AB38A5J9_9ACTN</name>
<dbReference type="PROSITE" id="PS50893">
    <property type="entry name" value="ABC_TRANSPORTER_2"/>
    <property type="match status" value="1"/>
</dbReference>
<evidence type="ECO:0000256" key="3">
    <source>
        <dbReference type="ARBA" id="ARBA00022840"/>
    </source>
</evidence>
<organism evidence="5 6">
    <name type="scientific">Atopobium minutum</name>
    <dbReference type="NCBI Taxonomy" id="1381"/>
    <lineage>
        <taxon>Bacteria</taxon>
        <taxon>Bacillati</taxon>
        <taxon>Actinomycetota</taxon>
        <taxon>Coriobacteriia</taxon>
        <taxon>Coriobacteriales</taxon>
        <taxon>Atopobiaceae</taxon>
        <taxon>Atopobium</taxon>
    </lineage>
</organism>
<dbReference type="SUPFAM" id="SSF52540">
    <property type="entry name" value="P-loop containing nucleoside triphosphate hydrolases"/>
    <property type="match status" value="1"/>
</dbReference>
<evidence type="ECO:0000259" key="4">
    <source>
        <dbReference type="PROSITE" id="PS50893"/>
    </source>
</evidence>
<evidence type="ECO:0000256" key="1">
    <source>
        <dbReference type="ARBA" id="ARBA00022448"/>
    </source>
</evidence>